<sequence>MPWSTWLQHEIRPARPMRETLSQVKQNAAASVVAFCPASNALVTPLGFQVAKSGGNHPHSAIPLAGSAL</sequence>
<proteinExistence type="predicted"/>
<keyword evidence="2" id="KW-1185">Reference proteome</keyword>
<organism evidence="1 2">
    <name type="scientific">Eumeta variegata</name>
    <name type="common">Bagworm moth</name>
    <name type="synonym">Eumeta japonica</name>
    <dbReference type="NCBI Taxonomy" id="151549"/>
    <lineage>
        <taxon>Eukaryota</taxon>
        <taxon>Metazoa</taxon>
        <taxon>Ecdysozoa</taxon>
        <taxon>Arthropoda</taxon>
        <taxon>Hexapoda</taxon>
        <taxon>Insecta</taxon>
        <taxon>Pterygota</taxon>
        <taxon>Neoptera</taxon>
        <taxon>Endopterygota</taxon>
        <taxon>Lepidoptera</taxon>
        <taxon>Glossata</taxon>
        <taxon>Ditrysia</taxon>
        <taxon>Tineoidea</taxon>
        <taxon>Psychidae</taxon>
        <taxon>Oiketicinae</taxon>
        <taxon>Eumeta</taxon>
    </lineage>
</organism>
<gene>
    <name evidence="1" type="ORF">EVAR_89699_1</name>
</gene>
<name>A0A4C1X0J8_EUMVA</name>
<dbReference type="Proteomes" id="UP000299102">
    <property type="component" value="Unassembled WGS sequence"/>
</dbReference>
<comment type="caution">
    <text evidence="1">The sequence shown here is derived from an EMBL/GenBank/DDBJ whole genome shotgun (WGS) entry which is preliminary data.</text>
</comment>
<accession>A0A4C1X0J8</accession>
<reference evidence="1 2" key="1">
    <citation type="journal article" date="2019" name="Commun. Biol.">
        <title>The bagworm genome reveals a unique fibroin gene that provides high tensile strength.</title>
        <authorList>
            <person name="Kono N."/>
            <person name="Nakamura H."/>
            <person name="Ohtoshi R."/>
            <person name="Tomita M."/>
            <person name="Numata K."/>
            <person name="Arakawa K."/>
        </authorList>
    </citation>
    <scope>NUCLEOTIDE SEQUENCE [LARGE SCALE GENOMIC DNA]</scope>
</reference>
<evidence type="ECO:0000313" key="2">
    <source>
        <dbReference type="Proteomes" id="UP000299102"/>
    </source>
</evidence>
<protein>
    <submittedName>
        <fullName evidence="1">Uncharacterized protein</fullName>
    </submittedName>
</protein>
<evidence type="ECO:0000313" key="1">
    <source>
        <dbReference type="EMBL" id="GBP55874.1"/>
    </source>
</evidence>
<dbReference type="EMBL" id="BGZK01000680">
    <property type="protein sequence ID" value="GBP55874.1"/>
    <property type="molecule type" value="Genomic_DNA"/>
</dbReference>
<dbReference type="AlphaFoldDB" id="A0A4C1X0J8"/>